<protein>
    <submittedName>
        <fullName evidence="10">Unannotated protein</fullName>
    </submittedName>
</protein>
<evidence type="ECO:0000313" key="10">
    <source>
        <dbReference type="EMBL" id="CAB4363174.1"/>
    </source>
</evidence>
<comment type="similarity">
    <text evidence="8">Belongs to the methyltransferase superfamily. RlmI family.</text>
</comment>
<dbReference type="GO" id="GO:0006364">
    <property type="term" value="P:rRNA processing"/>
    <property type="evidence" value="ECO:0007669"/>
    <property type="project" value="UniProtKB-KW"/>
</dbReference>
<evidence type="ECO:0000256" key="3">
    <source>
        <dbReference type="ARBA" id="ARBA00022552"/>
    </source>
</evidence>
<keyword evidence="2" id="KW-0963">Cytoplasm</keyword>
<dbReference type="SUPFAM" id="SSF53335">
    <property type="entry name" value="S-adenosyl-L-methionine-dependent methyltransferases"/>
    <property type="match status" value="1"/>
</dbReference>
<dbReference type="Pfam" id="PF10672">
    <property type="entry name" value="Methyltrans_SAM"/>
    <property type="match status" value="1"/>
</dbReference>
<dbReference type="GO" id="GO:0003723">
    <property type="term" value="F:RNA binding"/>
    <property type="evidence" value="ECO:0007669"/>
    <property type="project" value="UniProtKB-KW"/>
</dbReference>
<dbReference type="SMART" id="SM00359">
    <property type="entry name" value="PUA"/>
    <property type="match status" value="1"/>
</dbReference>
<keyword evidence="5" id="KW-0808">Transferase</keyword>
<dbReference type="EMBL" id="CAFBIY010000003">
    <property type="protein sequence ID" value="CAB4846111.1"/>
    <property type="molecule type" value="Genomic_DNA"/>
</dbReference>
<dbReference type="GO" id="GO:0008168">
    <property type="term" value="F:methyltransferase activity"/>
    <property type="evidence" value="ECO:0007669"/>
    <property type="project" value="UniProtKB-KW"/>
</dbReference>
<dbReference type="EMBL" id="CAFBOL010000038">
    <property type="protein sequence ID" value="CAB4992562.1"/>
    <property type="molecule type" value="Genomic_DNA"/>
</dbReference>
<accession>A0A6J6A1A6</accession>
<dbReference type="InterPro" id="IPR041532">
    <property type="entry name" value="RlmI-like_PUA"/>
</dbReference>
<dbReference type="SUPFAM" id="SSF88697">
    <property type="entry name" value="PUA domain-like"/>
    <property type="match status" value="1"/>
</dbReference>
<evidence type="ECO:0000313" key="14">
    <source>
        <dbReference type="EMBL" id="CAB4992562.1"/>
    </source>
</evidence>
<reference evidence="10" key="1">
    <citation type="submission" date="2020-05" db="EMBL/GenBank/DDBJ databases">
        <authorList>
            <person name="Chiriac C."/>
            <person name="Salcher M."/>
            <person name="Ghai R."/>
            <person name="Kavagutti S V."/>
        </authorList>
    </citation>
    <scope>NUCLEOTIDE SEQUENCE</scope>
</reference>
<dbReference type="PANTHER" id="PTHR42873">
    <property type="entry name" value="RIBOSOMAL RNA LARGE SUBUNIT METHYLTRANSFERASE"/>
    <property type="match status" value="1"/>
</dbReference>
<dbReference type="PANTHER" id="PTHR42873:SF1">
    <property type="entry name" value="S-ADENOSYLMETHIONINE-DEPENDENT METHYLTRANSFERASE DOMAIN-CONTAINING PROTEIN"/>
    <property type="match status" value="1"/>
</dbReference>
<dbReference type="CDD" id="cd11572">
    <property type="entry name" value="RlmI_M_like"/>
    <property type="match status" value="1"/>
</dbReference>
<evidence type="ECO:0000256" key="6">
    <source>
        <dbReference type="ARBA" id="ARBA00022691"/>
    </source>
</evidence>
<dbReference type="EMBL" id="CAEZYF010000012">
    <property type="protein sequence ID" value="CAB4729473.1"/>
    <property type="molecule type" value="Genomic_DNA"/>
</dbReference>
<dbReference type="InterPro" id="IPR036974">
    <property type="entry name" value="PUA_sf"/>
</dbReference>
<evidence type="ECO:0000256" key="5">
    <source>
        <dbReference type="ARBA" id="ARBA00022679"/>
    </source>
</evidence>
<name>A0A6J6A1A6_9ZZZZ</name>
<dbReference type="Gene3D" id="3.30.750.80">
    <property type="entry name" value="RNA methyltransferase domain (HRMD) like"/>
    <property type="match status" value="1"/>
</dbReference>
<gene>
    <name evidence="11" type="ORF">UFOPK2656_02002</name>
    <name evidence="12" type="ORF">UFOPK3267_00103</name>
    <name evidence="13" type="ORF">UFOPK3651_00870</name>
    <name evidence="14" type="ORF">UFOPK3931_01567</name>
    <name evidence="10" type="ORF">UFOPK4189_00955</name>
</gene>
<dbReference type="PROSITE" id="PS50890">
    <property type="entry name" value="PUA"/>
    <property type="match status" value="1"/>
</dbReference>
<keyword evidence="3" id="KW-0698">rRNA processing</keyword>
<keyword evidence="6" id="KW-0949">S-adenosyl-L-methionine</keyword>
<dbReference type="InterPro" id="IPR015947">
    <property type="entry name" value="PUA-like_sf"/>
</dbReference>
<proteinExistence type="inferred from homology"/>
<keyword evidence="7" id="KW-0694">RNA-binding</keyword>
<sequence length="401" mass="42635">MSTTKSVWLKAAAERSLARRHPWVFSGAVTRVEGDPQPGDTVLVKGADGNGLGLAAYSPASRIRARMWTFDPTEQVTAGFVATRVTAAAERRSALLSSGHTDSARLVFSEADGVPGLIADRYGDTIVCQLTTVGADAWREVLADALFALPGVECVYERSDADVREREGLQARVGLMRGRAPSPDLVANEGGFRFAVEVEGGHKTGFYLDQRDARAAMAQWAPGRSVLNVFSYTGAFSVIAARSGASAVTSIDSSGPALAVAVRNGELNGVDVGELIEGDAFTTLRGLRDRAKQYDLILLDPPKLANTEQQLDKASRAYKDLNLLAAKLLAPGGVLMTWSCSGAMSMDLFQKVVAGAALDAGRNGAGRELRIIGRLHQPSDHPVPLSFPEAEYLKGLILQAP</sequence>
<evidence type="ECO:0000259" key="9">
    <source>
        <dbReference type="SMART" id="SM00359"/>
    </source>
</evidence>
<organism evidence="10">
    <name type="scientific">freshwater metagenome</name>
    <dbReference type="NCBI Taxonomy" id="449393"/>
    <lineage>
        <taxon>unclassified sequences</taxon>
        <taxon>metagenomes</taxon>
        <taxon>ecological metagenomes</taxon>
    </lineage>
</organism>
<evidence type="ECO:0000256" key="7">
    <source>
        <dbReference type="ARBA" id="ARBA00022884"/>
    </source>
</evidence>
<evidence type="ECO:0000256" key="4">
    <source>
        <dbReference type="ARBA" id="ARBA00022603"/>
    </source>
</evidence>
<comment type="subcellular location">
    <subcellularLocation>
        <location evidence="1">Cytoplasm</location>
    </subcellularLocation>
</comment>
<dbReference type="Gene3D" id="3.40.50.150">
    <property type="entry name" value="Vaccinia Virus protein VP39"/>
    <property type="match status" value="1"/>
</dbReference>
<dbReference type="EMBL" id="CAFBMT010000004">
    <property type="protein sequence ID" value="CAB4921311.1"/>
    <property type="molecule type" value="Genomic_DNA"/>
</dbReference>
<dbReference type="Gene3D" id="2.30.130.10">
    <property type="entry name" value="PUA domain"/>
    <property type="match status" value="1"/>
</dbReference>
<dbReference type="GO" id="GO:0032259">
    <property type="term" value="P:methylation"/>
    <property type="evidence" value="ECO:0007669"/>
    <property type="project" value="UniProtKB-KW"/>
</dbReference>
<evidence type="ECO:0000313" key="12">
    <source>
        <dbReference type="EMBL" id="CAB4846111.1"/>
    </source>
</evidence>
<dbReference type="GO" id="GO:0005737">
    <property type="term" value="C:cytoplasm"/>
    <property type="evidence" value="ECO:0007669"/>
    <property type="project" value="UniProtKB-SubCell"/>
</dbReference>
<feature type="domain" description="PUA" evidence="9">
    <location>
        <begin position="5"/>
        <end position="90"/>
    </location>
</feature>
<dbReference type="EMBL" id="CAESGF010000004">
    <property type="protein sequence ID" value="CAB4363174.1"/>
    <property type="molecule type" value="Genomic_DNA"/>
</dbReference>
<evidence type="ECO:0000256" key="1">
    <source>
        <dbReference type="ARBA" id="ARBA00004496"/>
    </source>
</evidence>
<evidence type="ECO:0000256" key="2">
    <source>
        <dbReference type="ARBA" id="ARBA00022490"/>
    </source>
</evidence>
<evidence type="ECO:0000313" key="13">
    <source>
        <dbReference type="EMBL" id="CAB4921311.1"/>
    </source>
</evidence>
<evidence type="ECO:0000313" key="11">
    <source>
        <dbReference type="EMBL" id="CAB4729473.1"/>
    </source>
</evidence>
<dbReference type="InterPro" id="IPR019614">
    <property type="entry name" value="SAM-dep_methyl-trfase"/>
</dbReference>
<dbReference type="InterPro" id="IPR029063">
    <property type="entry name" value="SAM-dependent_MTases_sf"/>
</dbReference>
<evidence type="ECO:0000256" key="8">
    <source>
        <dbReference type="ARBA" id="ARBA00038091"/>
    </source>
</evidence>
<dbReference type="CDD" id="cd02440">
    <property type="entry name" value="AdoMet_MTases"/>
    <property type="match status" value="1"/>
</dbReference>
<dbReference type="InterPro" id="IPR002478">
    <property type="entry name" value="PUA"/>
</dbReference>
<keyword evidence="4" id="KW-0489">Methyltransferase</keyword>
<dbReference type="CDD" id="cd21153">
    <property type="entry name" value="PUA_RlmI"/>
    <property type="match status" value="1"/>
</dbReference>
<dbReference type="Pfam" id="PF17785">
    <property type="entry name" value="PUA_3"/>
    <property type="match status" value="1"/>
</dbReference>
<dbReference type="AlphaFoldDB" id="A0A6J6A1A6"/>